<dbReference type="AlphaFoldDB" id="M0QKV2"/>
<evidence type="ECO:0000313" key="3">
    <source>
        <dbReference type="Proteomes" id="UP000011666"/>
    </source>
</evidence>
<feature type="region of interest" description="Disordered" evidence="1">
    <location>
        <begin position="206"/>
        <end position="225"/>
    </location>
</feature>
<comment type="caution">
    <text evidence="2">The sequence shown here is derived from an EMBL/GenBank/DDBJ whole genome shotgun (WGS) entry which is preliminary data.</text>
</comment>
<evidence type="ECO:0000313" key="2">
    <source>
        <dbReference type="EMBL" id="GAC68052.1"/>
    </source>
</evidence>
<dbReference type="STRING" id="1223545.GS4_11_03240"/>
<gene>
    <name evidence="2" type="ORF">GS4_11_03240</name>
</gene>
<organism evidence="2 3">
    <name type="scientific">Gordonia soli NBRC 108243</name>
    <dbReference type="NCBI Taxonomy" id="1223545"/>
    <lineage>
        <taxon>Bacteria</taxon>
        <taxon>Bacillati</taxon>
        <taxon>Actinomycetota</taxon>
        <taxon>Actinomycetes</taxon>
        <taxon>Mycobacteriales</taxon>
        <taxon>Gordoniaceae</taxon>
        <taxon>Gordonia</taxon>
    </lineage>
</organism>
<evidence type="ECO:0008006" key="4">
    <source>
        <dbReference type="Google" id="ProtNLM"/>
    </source>
</evidence>
<dbReference type="Proteomes" id="UP000011666">
    <property type="component" value="Unassembled WGS sequence"/>
</dbReference>
<protein>
    <recommendedName>
        <fullName evidence="4">Copper chaperone PCu(A)C</fullName>
    </recommendedName>
</protein>
<dbReference type="Pfam" id="PF04314">
    <property type="entry name" value="PCuAC"/>
    <property type="match status" value="1"/>
</dbReference>
<dbReference type="EMBL" id="BANX01000011">
    <property type="protein sequence ID" value="GAC68052.1"/>
    <property type="molecule type" value="Genomic_DNA"/>
</dbReference>
<proteinExistence type="predicted"/>
<dbReference type="InterPro" id="IPR007410">
    <property type="entry name" value="LpqE-like"/>
</dbReference>
<accession>M0QKV2</accession>
<name>M0QKV2_9ACTN</name>
<dbReference type="eggNOG" id="COG2847">
    <property type="taxonomic scope" value="Bacteria"/>
</dbReference>
<reference evidence="2 3" key="1">
    <citation type="submission" date="2013-01" db="EMBL/GenBank/DDBJ databases">
        <title>Whole genome shotgun sequence of Gordonia soli NBRC 108243.</title>
        <authorList>
            <person name="Isaki-Nakamura S."/>
            <person name="Hosoyama A."/>
            <person name="Tsuchikane K."/>
            <person name="Ando Y."/>
            <person name="Baba S."/>
            <person name="Ohji S."/>
            <person name="Hamada M."/>
            <person name="Tamura T."/>
            <person name="Yamazoe A."/>
            <person name="Yamazaki S."/>
            <person name="Fujita N."/>
        </authorList>
    </citation>
    <scope>NUCLEOTIDE SEQUENCE [LARGE SCALE GENOMIC DNA]</scope>
    <source>
        <strain evidence="2 3">NBRC 108243</strain>
    </source>
</reference>
<evidence type="ECO:0000256" key="1">
    <source>
        <dbReference type="SAM" id="MobiDB-lite"/>
    </source>
</evidence>
<keyword evidence="3" id="KW-1185">Reference proteome</keyword>
<sequence>MSVLPQNVWRSGLRKATDGRPGRARRFTTATAVAAVSAAVVLGTAGCGAGQISQTANQLPAVNGASAFLGPLKLRDVLIVYPAQRADEVFGDGGPFELSFVISNESQLVNERLVRITPSRGTVRIDGATDIPAGKALRAGTPAGLLIPEDAPADATERRITVTLSDAGKTVAPGLTTRLDFTFAESGTVRVDTPIDAGARMIRQDKIRQAEDPADQHEGEESGGH</sequence>